<dbReference type="InterPro" id="IPR036427">
    <property type="entry name" value="Bromodomain-like_sf"/>
</dbReference>
<dbReference type="GO" id="GO:0010515">
    <property type="term" value="P:negative regulation of induction of conjugation with cellular fusion"/>
    <property type="evidence" value="ECO:0007669"/>
    <property type="project" value="EnsemblFungi"/>
</dbReference>
<feature type="region of interest" description="Disordered" evidence="15">
    <location>
        <begin position="1"/>
        <end position="60"/>
    </location>
</feature>
<feature type="compositionally biased region" description="Basic and acidic residues" evidence="15">
    <location>
        <begin position="29"/>
        <end position="41"/>
    </location>
</feature>
<dbReference type="EMBL" id="KE503207">
    <property type="protein sequence ID" value="EPX72840.1"/>
    <property type="molecule type" value="Genomic_DNA"/>
</dbReference>
<keyword evidence="8 14" id="KW-0103">Bromodomain</keyword>
<name>S9R376_SCHOY</name>
<evidence type="ECO:0000256" key="1">
    <source>
        <dbReference type="ARBA" id="ARBA00004123"/>
    </source>
</evidence>
<comment type="catalytic activity">
    <reaction evidence="13">
        <text>L-lysyl-[protein] + acetyl-CoA = N(6)-acetyl-L-lysyl-[protein] + CoA + H(+)</text>
        <dbReference type="Rhea" id="RHEA:45948"/>
        <dbReference type="Rhea" id="RHEA-COMP:9752"/>
        <dbReference type="Rhea" id="RHEA-COMP:10731"/>
        <dbReference type="ChEBI" id="CHEBI:15378"/>
        <dbReference type="ChEBI" id="CHEBI:29969"/>
        <dbReference type="ChEBI" id="CHEBI:57287"/>
        <dbReference type="ChEBI" id="CHEBI:57288"/>
        <dbReference type="ChEBI" id="CHEBI:61930"/>
        <dbReference type="EC" id="2.3.1.48"/>
    </reaction>
</comment>
<dbReference type="GO" id="GO:0140046">
    <property type="term" value="F:histone H4K16ac reader activity"/>
    <property type="evidence" value="ECO:0007669"/>
    <property type="project" value="EnsemblFungi"/>
</dbReference>
<dbReference type="FunFam" id="1.20.920.10:FF:000046">
    <property type="entry name" value="Histone acetyltransferase GCN5"/>
    <property type="match status" value="1"/>
</dbReference>
<accession>S9R376</accession>
<keyword evidence="11" id="KW-0539">Nucleus</keyword>
<dbReference type="PROSITE" id="PS50014">
    <property type="entry name" value="BROMODOMAIN_2"/>
    <property type="match status" value="1"/>
</dbReference>
<evidence type="ECO:0000256" key="10">
    <source>
        <dbReference type="ARBA" id="ARBA00023163"/>
    </source>
</evidence>
<organism evidence="18 19">
    <name type="scientific">Schizosaccharomyces octosporus (strain yFS286)</name>
    <name type="common">Fission yeast</name>
    <name type="synonym">Octosporomyces octosporus</name>
    <dbReference type="NCBI Taxonomy" id="483514"/>
    <lineage>
        <taxon>Eukaryota</taxon>
        <taxon>Fungi</taxon>
        <taxon>Dikarya</taxon>
        <taxon>Ascomycota</taxon>
        <taxon>Taphrinomycotina</taxon>
        <taxon>Schizosaccharomycetes</taxon>
        <taxon>Schizosaccharomycetales</taxon>
        <taxon>Schizosaccharomycetaceae</taxon>
        <taxon>Schizosaccharomyces</taxon>
    </lineage>
</organism>
<dbReference type="Gene3D" id="3.40.630.30">
    <property type="match status" value="1"/>
</dbReference>
<dbReference type="GeneID" id="25029586"/>
<dbReference type="GO" id="GO:0003712">
    <property type="term" value="F:transcription coregulator activity"/>
    <property type="evidence" value="ECO:0007669"/>
    <property type="project" value="EnsemblFungi"/>
</dbReference>
<dbReference type="GO" id="GO:0036408">
    <property type="term" value="F:histone H3K14 acetyltransferase activity"/>
    <property type="evidence" value="ECO:0007669"/>
    <property type="project" value="EnsemblFungi"/>
</dbReference>
<evidence type="ECO:0000259" key="16">
    <source>
        <dbReference type="PROSITE" id="PS50014"/>
    </source>
</evidence>
<evidence type="ECO:0000256" key="13">
    <source>
        <dbReference type="ARBA" id="ARBA00048017"/>
    </source>
</evidence>
<keyword evidence="7" id="KW-0805">Transcription regulation</keyword>
<dbReference type="PANTHER" id="PTHR45750:SF3">
    <property type="entry name" value="HISTONE ACETYLTRANSFERASE"/>
    <property type="match status" value="1"/>
</dbReference>
<comment type="similarity">
    <text evidence="2">Belongs to the acetyltransferase family. GCN5 subfamily.</text>
</comment>
<feature type="domain" description="N-acetyltransferase" evidence="17">
    <location>
        <begin position="90"/>
        <end position="245"/>
    </location>
</feature>
<dbReference type="GO" id="GO:0046695">
    <property type="term" value="C:SLIK (SAGA-like) complex"/>
    <property type="evidence" value="ECO:0007669"/>
    <property type="project" value="EnsemblFungi"/>
</dbReference>
<dbReference type="SUPFAM" id="SSF47370">
    <property type="entry name" value="Bromodomain"/>
    <property type="match status" value="1"/>
</dbReference>
<dbReference type="Proteomes" id="UP000016088">
    <property type="component" value="Unassembled WGS sequence"/>
</dbReference>
<dbReference type="Pfam" id="PF00439">
    <property type="entry name" value="Bromodomain"/>
    <property type="match status" value="1"/>
</dbReference>
<dbReference type="GO" id="GO:0000775">
    <property type="term" value="C:chromosome, centromeric region"/>
    <property type="evidence" value="ECO:0007669"/>
    <property type="project" value="EnsemblFungi"/>
</dbReference>
<keyword evidence="10" id="KW-0804">Transcription</keyword>
<dbReference type="GO" id="GO:0140011">
    <property type="term" value="F:histone H4K12ac reader activity"/>
    <property type="evidence" value="ECO:0007669"/>
    <property type="project" value="EnsemblFungi"/>
</dbReference>
<evidence type="ECO:0000313" key="18">
    <source>
        <dbReference type="EMBL" id="EPX72840.1"/>
    </source>
</evidence>
<dbReference type="EC" id="2.3.1.48" evidence="3"/>
<evidence type="ECO:0000256" key="6">
    <source>
        <dbReference type="ARBA" id="ARBA00022853"/>
    </source>
</evidence>
<dbReference type="RefSeq" id="XP_013018476.1">
    <property type="nucleotide sequence ID" value="XM_013163022.1"/>
</dbReference>
<evidence type="ECO:0000256" key="3">
    <source>
        <dbReference type="ARBA" id="ARBA00013184"/>
    </source>
</evidence>
<dbReference type="GO" id="GO:0005634">
    <property type="term" value="C:nucleus"/>
    <property type="evidence" value="ECO:0007669"/>
    <property type="project" value="UniProtKB-SubCell"/>
</dbReference>
<reference evidence="18 19" key="1">
    <citation type="journal article" date="2011" name="Science">
        <title>Comparative functional genomics of the fission yeasts.</title>
        <authorList>
            <person name="Rhind N."/>
            <person name="Chen Z."/>
            <person name="Yassour M."/>
            <person name="Thompson D.A."/>
            <person name="Haas B.J."/>
            <person name="Habib N."/>
            <person name="Wapinski I."/>
            <person name="Roy S."/>
            <person name="Lin M.F."/>
            <person name="Heiman D.I."/>
            <person name="Young S.K."/>
            <person name="Furuya K."/>
            <person name="Guo Y."/>
            <person name="Pidoux A."/>
            <person name="Chen H.M."/>
            <person name="Robbertse B."/>
            <person name="Goldberg J.M."/>
            <person name="Aoki K."/>
            <person name="Bayne E.H."/>
            <person name="Berlin A.M."/>
            <person name="Desjardins C.A."/>
            <person name="Dobbs E."/>
            <person name="Dukaj L."/>
            <person name="Fan L."/>
            <person name="FitzGerald M.G."/>
            <person name="French C."/>
            <person name="Gujja S."/>
            <person name="Hansen K."/>
            <person name="Keifenheim D."/>
            <person name="Levin J.Z."/>
            <person name="Mosher R.A."/>
            <person name="Mueller C.A."/>
            <person name="Pfiffner J."/>
            <person name="Priest M."/>
            <person name="Russ C."/>
            <person name="Smialowska A."/>
            <person name="Swoboda P."/>
            <person name="Sykes S.M."/>
            <person name="Vaughn M."/>
            <person name="Vengrova S."/>
            <person name="Yoder R."/>
            <person name="Zeng Q."/>
            <person name="Allshire R."/>
            <person name="Baulcombe D."/>
            <person name="Birren B.W."/>
            <person name="Brown W."/>
            <person name="Ekwall K."/>
            <person name="Kellis M."/>
            <person name="Leatherwood J."/>
            <person name="Levin H."/>
            <person name="Margalit H."/>
            <person name="Martienssen R."/>
            <person name="Nieduszynski C.A."/>
            <person name="Spatafora J.W."/>
            <person name="Friedman N."/>
            <person name="Dalgaard J.Z."/>
            <person name="Baumann P."/>
            <person name="Niki H."/>
            <person name="Regev A."/>
            <person name="Nusbaum C."/>
        </authorList>
    </citation>
    <scope>NUCLEOTIDE SEQUENCE [LARGE SCALE GENOMIC DNA]</scope>
    <source>
        <strain evidence="19">yFS286</strain>
    </source>
</reference>
<proteinExistence type="inferred from homology"/>
<dbReference type="GO" id="GO:0043992">
    <property type="term" value="F:histone H3K9 acetyltransferase activity"/>
    <property type="evidence" value="ECO:0007669"/>
    <property type="project" value="EnsemblFungi"/>
</dbReference>
<dbReference type="GO" id="GO:0140129">
    <property type="term" value="F:histone H3K56ac reader activity"/>
    <property type="evidence" value="ECO:0007669"/>
    <property type="project" value="EnsemblFungi"/>
</dbReference>
<keyword evidence="19" id="KW-1185">Reference proteome</keyword>
<dbReference type="GO" id="GO:0005829">
    <property type="term" value="C:cytosol"/>
    <property type="evidence" value="ECO:0007669"/>
    <property type="project" value="EnsemblFungi"/>
</dbReference>
<dbReference type="OMA" id="HQPPKEW"/>
<dbReference type="PRINTS" id="PR00503">
    <property type="entry name" value="BROMODOMAIN"/>
</dbReference>
<dbReference type="GO" id="GO:0045815">
    <property type="term" value="P:transcription initiation-coupled chromatin remodeling"/>
    <property type="evidence" value="ECO:0007669"/>
    <property type="project" value="EnsemblFungi"/>
</dbReference>
<dbReference type="HOGENOM" id="CLU_015741_1_1_1"/>
<evidence type="ECO:0000256" key="12">
    <source>
        <dbReference type="ARBA" id="ARBA00023315"/>
    </source>
</evidence>
<evidence type="ECO:0000256" key="7">
    <source>
        <dbReference type="ARBA" id="ARBA00023015"/>
    </source>
</evidence>
<feature type="domain" description="Bromo" evidence="16">
    <location>
        <begin position="332"/>
        <end position="402"/>
    </location>
</feature>
<dbReference type="SUPFAM" id="SSF55729">
    <property type="entry name" value="Acyl-CoA N-acyltransferases (Nat)"/>
    <property type="match status" value="1"/>
</dbReference>
<dbReference type="InterPro" id="IPR016181">
    <property type="entry name" value="Acyl_CoA_acyltransferase"/>
</dbReference>
<dbReference type="Pfam" id="PF00583">
    <property type="entry name" value="Acetyltransf_1"/>
    <property type="match status" value="1"/>
</dbReference>
<keyword evidence="5" id="KW-0808">Transferase</keyword>
<keyword evidence="9" id="KW-0010">Activator</keyword>
<evidence type="ECO:0000256" key="9">
    <source>
        <dbReference type="ARBA" id="ARBA00023159"/>
    </source>
</evidence>
<feature type="compositionally biased region" description="Basic and acidic residues" evidence="15">
    <location>
        <begin position="1"/>
        <end position="21"/>
    </location>
</feature>
<evidence type="ECO:0000256" key="2">
    <source>
        <dbReference type="ARBA" id="ARBA00008607"/>
    </source>
</evidence>
<dbReference type="GO" id="GO:0140068">
    <property type="term" value="F:histone crotonyltransferase activity"/>
    <property type="evidence" value="ECO:0007669"/>
    <property type="project" value="EnsemblFungi"/>
</dbReference>
<dbReference type="VEuPathDB" id="FungiDB:SOCG_00602"/>
<dbReference type="eggNOG" id="KOG1472">
    <property type="taxonomic scope" value="Eukaryota"/>
</dbReference>
<evidence type="ECO:0000256" key="15">
    <source>
        <dbReference type="SAM" id="MobiDB-lite"/>
    </source>
</evidence>
<evidence type="ECO:0000256" key="14">
    <source>
        <dbReference type="PROSITE-ProRule" id="PRU00035"/>
    </source>
</evidence>
<dbReference type="PROSITE" id="PS00633">
    <property type="entry name" value="BROMODOMAIN_1"/>
    <property type="match status" value="1"/>
</dbReference>
<evidence type="ECO:0000256" key="11">
    <source>
        <dbReference type="ARBA" id="ARBA00023242"/>
    </source>
</evidence>
<evidence type="ECO:0000259" key="17">
    <source>
        <dbReference type="PROSITE" id="PS51186"/>
    </source>
</evidence>
<dbReference type="InterPro" id="IPR000182">
    <property type="entry name" value="GNAT_dom"/>
</dbReference>
<evidence type="ECO:0000256" key="5">
    <source>
        <dbReference type="ARBA" id="ARBA00022679"/>
    </source>
</evidence>
<dbReference type="InterPro" id="IPR018359">
    <property type="entry name" value="Bromodomain_CS"/>
</dbReference>
<dbReference type="CDD" id="cd05509">
    <property type="entry name" value="Bromo_gcn5_like"/>
    <property type="match status" value="1"/>
</dbReference>
<evidence type="ECO:0000313" key="19">
    <source>
        <dbReference type="Proteomes" id="UP000016088"/>
    </source>
</evidence>
<dbReference type="GO" id="GO:0043993">
    <property type="term" value="F:histone H3K18 acetyltransferase activity"/>
    <property type="evidence" value="ECO:0007669"/>
    <property type="project" value="EnsemblFungi"/>
</dbReference>
<dbReference type="GO" id="GO:0140671">
    <property type="term" value="C:ADA complex"/>
    <property type="evidence" value="ECO:0007669"/>
    <property type="project" value="EnsemblFungi"/>
</dbReference>
<evidence type="ECO:0000256" key="8">
    <source>
        <dbReference type="ARBA" id="ARBA00023117"/>
    </source>
</evidence>
<protein>
    <recommendedName>
        <fullName evidence="4">Histone acetyltransferase GCN5</fullName>
        <ecNumber evidence="3">2.3.1.48</ecNumber>
    </recommendedName>
</protein>
<dbReference type="OrthoDB" id="1937912at2759"/>
<keyword evidence="6" id="KW-0156">Chromatin regulator</keyword>
<gene>
    <name evidence="18" type="ORF">SOCG_00602</name>
</gene>
<dbReference type="AlphaFoldDB" id="S9R376"/>
<dbReference type="PANTHER" id="PTHR45750">
    <property type="entry name" value="GH11602P"/>
    <property type="match status" value="1"/>
</dbReference>
<sequence>MNPNHLSEKEEEKNTMMDIDKPTSTSLGEESKETIMTKHVESSSATKEDDDGNPRKRRHLLPSDLKVDFDVSQLQILEKPAALEEKRGIIKFRVVANDDNPESFIMLTGLKNIFMKQLPKMPKEYITRLIYDRNHLSMTIVKDNLHVVGGITYRPFEQREFAEIVFCAIASTEQVRGYGSHLMNHLKDYVRGTSKIQHFLTYADNYAIGYFKKQGFTQEINLPKEIWMGYIKDYEGGTLMQCTMLPKIKYLEASVILSIQKAAVISKINKLTRSNIVYPGLDIFKNGPAHIEPNQVPGLMEVGWCKEMEELAKKPKPKPFFAVLEMLFTEMQNHPSSWPFAQPVNREDVPDYYEVIEHPVDLSTMEYRLRNNQYESVEEFIRDAKLIFNNCRQYNDPSTTYYKNADRLERFFQKQLMETEYSHLAE</sequence>
<dbReference type="PROSITE" id="PS51186">
    <property type="entry name" value="GNAT"/>
    <property type="match status" value="1"/>
</dbReference>
<comment type="subcellular location">
    <subcellularLocation>
        <location evidence="1">Nucleus</location>
    </subcellularLocation>
</comment>
<dbReference type="InterPro" id="IPR001487">
    <property type="entry name" value="Bromodomain"/>
</dbReference>
<dbReference type="GO" id="GO:0032968">
    <property type="term" value="P:positive regulation of transcription elongation by RNA polymerase II"/>
    <property type="evidence" value="ECO:0007669"/>
    <property type="project" value="EnsemblFungi"/>
</dbReference>
<dbReference type="InterPro" id="IPR037800">
    <property type="entry name" value="GCN5"/>
</dbReference>
<evidence type="ECO:0000256" key="4">
    <source>
        <dbReference type="ARBA" id="ARBA00019713"/>
    </source>
</evidence>
<dbReference type="GO" id="GO:0000124">
    <property type="term" value="C:SAGA complex"/>
    <property type="evidence" value="ECO:0007669"/>
    <property type="project" value="EnsemblFungi"/>
</dbReference>
<keyword evidence="12" id="KW-0012">Acyltransferase</keyword>
<dbReference type="CDD" id="cd04301">
    <property type="entry name" value="NAT_SF"/>
    <property type="match status" value="1"/>
</dbReference>
<dbReference type="FunFam" id="3.40.630.30:FF:000004">
    <property type="entry name" value="Histone acetyltransferase KAT2A"/>
    <property type="match status" value="1"/>
</dbReference>
<dbReference type="Gene3D" id="1.20.920.10">
    <property type="entry name" value="Bromodomain-like"/>
    <property type="match status" value="1"/>
</dbReference>
<dbReference type="SMART" id="SM00297">
    <property type="entry name" value="BROMO"/>
    <property type="match status" value="1"/>
</dbReference>